<keyword evidence="1" id="KW-0732">Signal</keyword>
<dbReference type="AlphaFoldDB" id="A0ABD0M1R3"/>
<feature type="signal peptide" evidence="1">
    <location>
        <begin position="1"/>
        <end position="22"/>
    </location>
</feature>
<gene>
    <name evidence="2" type="ORF">BaRGS_00003010</name>
</gene>
<evidence type="ECO:0000313" key="3">
    <source>
        <dbReference type="Proteomes" id="UP001519460"/>
    </source>
</evidence>
<keyword evidence="3" id="KW-1185">Reference proteome</keyword>
<dbReference type="EMBL" id="JACVVK020000009">
    <property type="protein sequence ID" value="KAK7505739.1"/>
    <property type="molecule type" value="Genomic_DNA"/>
</dbReference>
<feature type="chain" id="PRO_5044769215" description="Secreted protein" evidence="1">
    <location>
        <begin position="23"/>
        <end position="140"/>
    </location>
</feature>
<organism evidence="2 3">
    <name type="scientific">Batillaria attramentaria</name>
    <dbReference type="NCBI Taxonomy" id="370345"/>
    <lineage>
        <taxon>Eukaryota</taxon>
        <taxon>Metazoa</taxon>
        <taxon>Spiralia</taxon>
        <taxon>Lophotrochozoa</taxon>
        <taxon>Mollusca</taxon>
        <taxon>Gastropoda</taxon>
        <taxon>Caenogastropoda</taxon>
        <taxon>Sorbeoconcha</taxon>
        <taxon>Cerithioidea</taxon>
        <taxon>Batillariidae</taxon>
        <taxon>Batillaria</taxon>
    </lineage>
</organism>
<reference evidence="2 3" key="1">
    <citation type="journal article" date="2023" name="Sci. Data">
        <title>Genome assembly of the Korean intertidal mud-creeper Batillaria attramentaria.</title>
        <authorList>
            <person name="Patra A.K."/>
            <person name="Ho P.T."/>
            <person name="Jun S."/>
            <person name="Lee S.J."/>
            <person name="Kim Y."/>
            <person name="Won Y.J."/>
        </authorList>
    </citation>
    <scope>NUCLEOTIDE SEQUENCE [LARGE SCALE GENOMIC DNA]</scope>
    <source>
        <strain evidence="2">Wonlab-2016</strain>
    </source>
</reference>
<accession>A0ABD0M1R3</accession>
<name>A0ABD0M1R3_9CAEN</name>
<dbReference type="Proteomes" id="UP001519460">
    <property type="component" value="Unassembled WGS sequence"/>
</dbReference>
<protein>
    <recommendedName>
        <fullName evidence="4">Secreted protein</fullName>
    </recommendedName>
</protein>
<evidence type="ECO:0000313" key="2">
    <source>
        <dbReference type="EMBL" id="KAK7505739.1"/>
    </source>
</evidence>
<comment type="caution">
    <text evidence="2">The sequence shown here is derived from an EMBL/GenBank/DDBJ whole genome shotgun (WGS) entry which is preliminary data.</text>
</comment>
<sequence length="140" mass="16084">MNASRWATCFCCVLWLYDPARGGRLDWRVQEQLLRVRLQQVGGQAGRCNIPLHIVKGSDVIRIRQVHVHEDFSVERNVSTESTKTLGRVEHMDIQIQQHVIKSSVLSITGLTAKLLYQVYARSAVLRKDFQKETIEQVPE</sequence>
<proteinExistence type="predicted"/>
<evidence type="ECO:0008006" key="4">
    <source>
        <dbReference type="Google" id="ProtNLM"/>
    </source>
</evidence>
<evidence type="ECO:0000256" key="1">
    <source>
        <dbReference type="SAM" id="SignalP"/>
    </source>
</evidence>